<dbReference type="Pfam" id="PF01979">
    <property type="entry name" value="Amidohydro_1"/>
    <property type="match status" value="1"/>
</dbReference>
<feature type="binding site" evidence="8">
    <location>
        <position position="200"/>
    </location>
    <ligand>
        <name>Zn(2+)</name>
        <dbReference type="ChEBI" id="CHEBI:29105"/>
    </ligand>
</feature>
<evidence type="ECO:0000256" key="3">
    <source>
        <dbReference type="ARBA" id="ARBA00022801"/>
    </source>
</evidence>
<feature type="binding site" evidence="7">
    <location>
        <position position="145"/>
    </location>
    <ligand>
        <name>substrate</name>
    </ligand>
</feature>
<evidence type="ECO:0000256" key="6">
    <source>
        <dbReference type="PIRSR" id="PIRSR038994-1"/>
    </source>
</evidence>
<dbReference type="EC" id="3.5.1.25" evidence="10"/>
<evidence type="ECO:0000256" key="5">
    <source>
        <dbReference type="PIRNR" id="PIRNR038994"/>
    </source>
</evidence>
<dbReference type="InterPro" id="IPR011059">
    <property type="entry name" value="Metal-dep_hydrolase_composite"/>
</dbReference>
<dbReference type="InterPro" id="IPR032466">
    <property type="entry name" value="Metal_Hydrolase"/>
</dbReference>
<comment type="caution">
    <text evidence="10">The sequence shown here is derived from an EMBL/GenBank/DDBJ whole genome shotgun (WGS) entry which is preliminary data.</text>
</comment>
<dbReference type="Gene3D" id="3.20.20.140">
    <property type="entry name" value="Metal-dependent hydrolases"/>
    <property type="match status" value="1"/>
</dbReference>
<dbReference type="PANTHER" id="PTHR11113">
    <property type="entry name" value="N-ACETYLGLUCOSAMINE-6-PHOSPHATE DEACETYLASE"/>
    <property type="match status" value="1"/>
</dbReference>
<feature type="active site" description="Proton donor/acceptor" evidence="6">
    <location>
        <position position="296"/>
    </location>
</feature>
<dbReference type="Proteomes" id="UP000297638">
    <property type="component" value="Unassembled WGS sequence"/>
</dbReference>
<feature type="binding site" evidence="7">
    <location>
        <begin position="330"/>
        <end position="332"/>
    </location>
    <ligand>
        <name>substrate</name>
    </ligand>
</feature>
<dbReference type="Gene3D" id="2.30.40.10">
    <property type="entry name" value="Urease, subunit C, domain 1"/>
    <property type="match status" value="1"/>
</dbReference>
<feature type="binding site" evidence="8">
    <location>
        <position position="134"/>
    </location>
    <ligand>
        <name>Zn(2+)</name>
        <dbReference type="ChEBI" id="CHEBI:29105"/>
    </ligand>
</feature>
<feature type="binding site" evidence="7">
    <location>
        <position position="246"/>
    </location>
    <ligand>
        <name>substrate</name>
    </ligand>
</feature>
<evidence type="ECO:0000313" key="11">
    <source>
        <dbReference type="Proteomes" id="UP000297638"/>
    </source>
</evidence>
<dbReference type="RefSeq" id="WP_134780470.1">
    <property type="nucleotide sequence ID" value="NZ_SPDS01000001.1"/>
</dbReference>
<feature type="domain" description="Amidohydrolase-related" evidence="9">
    <location>
        <begin position="59"/>
        <end position="389"/>
    </location>
</feature>
<dbReference type="InterPro" id="IPR003764">
    <property type="entry name" value="GlcNAc_6-P_deAcase"/>
</dbReference>
<dbReference type="PIRSF" id="PIRSF038994">
    <property type="entry name" value="NagA"/>
    <property type="match status" value="1"/>
</dbReference>
<dbReference type="GO" id="GO:0006046">
    <property type="term" value="P:N-acetylglucosamine catabolic process"/>
    <property type="evidence" value="ECO:0007669"/>
    <property type="project" value="TreeGrafter"/>
</dbReference>
<dbReference type="PANTHER" id="PTHR11113:SF14">
    <property type="entry name" value="N-ACETYLGLUCOSAMINE-6-PHOSPHATE DEACETYLASE"/>
    <property type="match status" value="1"/>
</dbReference>
<organism evidence="10 11">
    <name type="scientific">Glutamicibacter arilaitensis</name>
    <dbReference type="NCBI Taxonomy" id="256701"/>
    <lineage>
        <taxon>Bacteria</taxon>
        <taxon>Bacillati</taxon>
        <taxon>Actinomycetota</taxon>
        <taxon>Actinomycetes</taxon>
        <taxon>Micrococcales</taxon>
        <taxon>Micrococcaceae</taxon>
        <taxon>Glutamicibacter</taxon>
    </lineage>
</organism>
<dbReference type="NCBIfam" id="TIGR00221">
    <property type="entry name" value="nagA"/>
    <property type="match status" value="1"/>
</dbReference>
<dbReference type="InterPro" id="IPR006680">
    <property type="entry name" value="Amidohydro-rel"/>
</dbReference>
<evidence type="ECO:0000313" key="10">
    <source>
        <dbReference type="EMBL" id="TFH57569.1"/>
    </source>
</evidence>
<keyword evidence="4 5" id="KW-0119">Carbohydrate metabolism</keyword>
<sequence length="402" mass="42105">MTTTRYALYATLISDGLKVTDGVLAVDGDRIRFAGNRDDFNALADADQYPVREVAPGSIIIPGLIDLHCHGALGADFSAPDHSSAAKAIAHLHRSGTTTLLASLVTAEPTAMIEAAELLAELAEAGQIAGIHAEGPFLSEARCGAQDPRYLQAPDPDFVSELVAASRGQLRTMTYAPELAGSEDLIEQLVSQGVVPSLGHTNASAQCTADSLRFAREQLRSAGVDGFTERPTVTHLFNGMPPLHHREPGLVAACLEEAVNRNAFVELIADGVHLSPDTVRLVYRLVGAENILLVSDSMAATGLADGQYTLGPQEVNVAMGQARLASDNSLAGGTCTLLEVLQRAVQAGVSPVQAVTSATAIPASLIGLADEVGSLHYGFAADALVLDADLQLVQTIRKGEYL</sequence>
<dbReference type="GO" id="GO:0046872">
    <property type="term" value="F:metal ion binding"/>
    <property type="evidence" value="ECO:0007669"/>
    <property type="project" value="UniProtKB-KW"/>
</dbReference>
<name>A0A4Y8U1F1_9MICC</name>
<feature type="binding site" evidence="7">
    <location>
        <position position="273"/>
    </location>
    <ligand>
        <name>substrate</name>
    </ligand>
</feature>
<gene>
    <name evidence="10" type="primary">nagA</name>
    <name evidence="10" type="ORF">EXY26_11545</name>
</gene>
<comment type="cofactor">
    <cofactor evidence="8">
        <name>a divalent metal cation</name>
        <dbReference type="ChEBI" id="CHEBI:60240"/>
    </cofactor>
    <text evidence="8">Binds 1 divalent metal cation per subunit.</text>
</comment>
<comment type="similarity">
    <text evidence="1 5">Belongs to the metallo-dependent hydrolases superfamily. NagA family.</text>
</comment>
<reference evidence="10 11" key="1">
    <citation type="submission" date="2019-03" db="EMBL/GenBank/DDBJ databases">
        <title>Glutamicibacter sp. LJH19 genome.</title>
        <authorList>
            <person name="Sinai Borker S."/>
            <person name="Kumar R."/>
        </authorList>
    </citation>
    <scope>NUCLEOTIDE SEQUENCE [LARGE SCALE GENOMIC DNA]</scope>
    <source>
        <strain evidence="10 11">LJH19</strain>
    </source>
</reference>
<evidence type="ECO:0000259" key="9">
    <source>
        <dbReference type="Pfam" id="PF01979"/>
    </source>
</evidence>
<dbReference type="SUPFAM" id="SSF51338">
    <property type="entry name" value="Composite domain of metallo-dependent hydrolases"/>
    <property type="match status" value="1"/>
</dbReference>
<evidence type="ECO:0000256" key="1">
    <source>
        <dbReference type="ARBA" id="ARBA00010716"/>
    </source>
</evidence>
<feature type="binding site" evidence="8">
    <location>
        <position position="235"/>
    </location>
    <ligand>
        <name>Zn(2+)</name>
        <dbReference type="ChEBI" id="CHEBI:29105"/>
    </ligand>
</feature>
<dbReference type="AlphaFoldDB" id="A0A4Y8U1F1"/>
<keyword evidence="2 8" id="KW-0479">Metal-binding</keyword>
<keyword evidence="3 5" id="KW-0378">Hydrolase</keyword>
<dbReference type="CDD" id="cd00854">
    <property type="entry name" value="NagA"/>
    <property type="match status" value="1"/>
</dbReference>
<evidence type="ECO:0000256" key="7">
    <source>
        <dbReference type="PIRSR" id="PIRSR038994-2"/>
    </source>
</evidence>
<evidence type="ECO:0000256" key="4">
    <source>
        <dbReference type="ARBA" id="ARBA00023277"/>
    </source>
</evidence>
<accession>A0A4Y8U1F1</accession>
<proteinExistence type="inferred from homology"/>
<dbReference type="EMBL" id="SPDS01000001">
    <property type="protein sequence ID" value="TFH57569.1"/>
    <property type="molecule type" value="Genomic_DNA"/>
</dbReference>
<dbReference type="SUPFAM" id="SSF51556">
    <property type="entry name" value="Metallo-dependent hydrolases"/>
    <property type="match status" value="1"/>
</dbReference>
<protein>
    <submittedName>
        <fullName evidence="10">N-acetylglucosamine-6-phosphate deacetylase</fullName>
        <ecNumber evidence="10">3.5.1.25</ecNumber>
    </submittedName>
</protein>
<evidence type="ECO:0000256" key="2">
    <source>
        <dbReference type="ARBA" id="ARBA00022723"/>
    </source>
</evidence>
<feature type="binding site" evidence="7">
    <location>
        <begin position="238"/>
        <end position="239"/>
    </location>
    <ligand>
        <name>substrate</name>
    </ligand>
</feature>
<evidence type="ECO:0000256" key="8">
    <source>
        <dbReference type="PIRSR" id="PIRSR038994-3"/>
    </source>
</evidence>
<dbReference type="GO" id="GO:0008448">
    <property type="term" value="F:N-acetylglucosamine-6-phosphate deacetylase activity"/>
    <property type="evidence" value="ECO:0007669"/>
    <property type="project" value="UniProtKB-EC"/>
</dbReference>